<keyword evidence="1" id="KW-0813">Transport</keyword>
<name>E1YET3_9BACT</name>
<dbReference type="AlphaFoldDB" id="E1YET3"/>
<dbReference type="EMBL" id="FR695872">
    <property type="protein sequence ID" value="CBX29077.1"/>
    <property type="molecule type" value="Genomic_DNA"/>
</dbReference>
<dbReference type="SUPFAM" id="SSF52540">
    <property type="entry name" value="P-loop containing nucleoside triphosphate hydrolases"/>
    <property type="match status" value="1"/>
</dbReference>
<evidence type="ECO:0000259" key="4">
    <source>
        <dbReference type="PROSITE" id="PS50893"/>
    </source>
</evidence>
<dbReference type="Gene3D" id="3.40.50.300">
    <property type="entry name" value="P-loop containing nucleotide triphosphate hydrolases"/>
    <property type="match status" value="1"/>
</dbReference>
<dbReference type="PANTHER" id="PTHR43023:SF3">
    <property type="entry name" value="PROTEIN TRIGALACTOSYLDIACYLGLYCEROL 3, CHLOROPLASTIC"/>
    <property type="match status" value="1"/>
</dbReference>
<dbReference type="InterPro" id="IPR027417">
    <property type="entry name" value="P-loop_NTPase"/>
</dbReference>
<dbReference type="InterPro" id="IPR003439">
    <property type="entry name" value="ABC_transporter-like_ATP-bd"/>
</dbReference>
<dbReference type="GO" id="GO:0016887">
    <property type="term" value="F:ATP hydrolysis activity"/>
    <property type="evidence" value="ECO:0007669"/>
    <property type="project" value="InterPro"/>
</dbReference>
<organism evidence="5">
    <name type="scientific">uncultured Desulfobacterium sp</name>
    <dbReference type="NCBI Taxonomy" id="201089"/>
    <lineage>
        <taxon>Bacteria</taxon>
        <taxon>Pseudomonadati</taxon>
        <taxon>Thermodesulfobacteriota</taxon>
        <taxon>Desulfobacteria</taxon>
        <taxon>Desulfobacterales</taxon>
        <taxon>Desulfobacteriaceae</taxon>
        <taxon>Desulfobacterium</taxon>
        <taxon>environmental samples</taxon>
    </lineage>
</organism>
<evidence type="ECO:0000256" key="1">
    <source>
        <dbReference type="ARBA" id="ARBA00022448"/>
    </source>
</evidence>
<dbReference type="Pfam" id="PF00005">
    <property type="entry name" value="ABC_tran"/>
    <property type="match status" value="1"/>
</dbReference>
<evidence type="ECO:0000313" key="5">
    <source>
        <dbReference type="EMBL" id="CBX29077.1"/>
    </source>
</evidence>
<protein>
    <submittedName>
        <fullName evidence="5">Probable ribonucleotide transport ATP-binding protein mkl</fullName>
    </submittedName>
</protein>
<accession>E1YET3</accession>
<evidence type="ECO:0000256" key="2">
    <source>
        <dbReference type="ARBA" id="ARBA00022741"/>
    </source>
</evidence>
<dbReference type="PROSITE" id="PS50893">
    <property type="entry name" value="ABC_TRANSPORTER_2"/>
    <property type="match status" value="1"/>
</dbReference>
<dbReference type="InterPro" id="IPR017871">
    <property type="entry name" value="ABC_transporter-like_CS"/>
</dbReference>
<dbReference type="GO" id="GO:0005524">
    <property type="term" value="F:ATP binding"/>
    <property type="evidence" value="ECO:0007669"/>
    <property type="project" value="UniProtKB-KW"/>
</dbReference>
<feature type="domain" description="ABC transporter" evidence="4">
    <location>
        <begin position="6"/>
        <end position="244"/>
    </location>
</feature>
<dbReference type="PANTHER" id="PTHR43023">
    <property type="entry name" value="PROTEIN TRIGALACTOSYLDIACYLGLYCEROL 3, CHLOROPLASTIC"/>
    <property type="match status" value="1"/>
</dbReference>
<dbReference type="InterPro" id="IPR003593">
    <property type="entry name" value="AAA+_ATPase"/>
</dbReference>
<keyword evidence="2" id="KW-0547">Nucleotide-binding</keyword>
<dbReference type="SMART" id="SM00382">
    <property type="entry name" value="AAA"/>
    <property type="match status" value="1"/>
</dbReference>
<proteinExistence type="predicted"/>
<evidence type="ECO:0000256" key="3">
    <source>
        <dbReference type="ARBA" id="ARBA00022840"/>
    </source>
</evidence>
<reference evidence="5" key="1">
    <citation type="journal article" date="2011" name="Environ. Microbiol.">
        <title>Genomic insights into the metabolic potential of the polycyclic aromatic hydrocarbon degrading sulfate-reducing Deltaproteobacterium N47.</title>
        <authorList>
            <person name="Bergmann F."/>
            <person name="Selesi D."/>
            <person name="Weinmaier T."/>
            <person name="Tischler P."/>
            <person name="Rattei T."/>
            <person name="Meckenstock R.U."/>
        </authorList>
    </citation>
    <scope>NUCLEOTIDE SEQUENCE</scope>
</reference>
<sequence>MGENILTVRNLVARYGDEVILNNINLDVIKGEILVILGGSGCGKSTLLRHMIGLSTPASGSVYVGSTDITECDTETFHNILKGIGVLFQNGALLGSMTVAENIALPIAEYTGLSKNSVDILVNLKLSSVELEGYEDYLPSQLSGGMKKRAGLARALALNPKILFLDEPTAGLDPVISSEIDRLVMQINEKYGTTIVIITHDLDTIFTVAKRVIMLDKKTKSIIAEGDPKHLKDHSPDPAVRRFFNRNAKV</sequence>
<gene>
    <name evidence="5" type="ORF">N47_J00580</name>
</gene>
<dbReference type="PROSITE" id="PS00211">
    <property type="entry name" value="ABC_TRANSPORTER_1"/>
    <property type="match status" value="1"/>
</dbReference>
<keyword evidence="3 5" id="KW-0067">ATP-binding</keyword>